<evidence type="ECO:0000313" key="3">
    <source>
        <dbReference type="EMBL" id="ODC04135.1"/>
    </source>
</evidence>
<sequence>MSTLDPQLTTQLSQTSRTAITQSAPIKVASGTPPAAGQQMAGEVIPPPQGQSAAAAKTANTTWVQLSDGRVMALQTERPLPPGTQINVTGRQDQQVNLQVLPQKTTQAAANAAALQALSTTSQTNQQAGPATSTAFQSPSTAILSALVRQLPEPQQQQLIQRLNEISQPQVTQQTAAAMNKASTAGDTQSLLQLASQQLRQALPVQQSLQQTLQQITNLLPQLKATSPDLMSLLQTITDKVPKGDQPPSAQEIKHWINSSGPLLEARMAQGKGDVQQDLKLLLQRAAAMLLQQSSAQGRTATTHMANRSTSNTTGQSPSTPASSQPASTNTNNAATSPNATASSHAAARPSTASGTTTAQGANTAASSPSSSTPTLPSGSTAARSNLPNAQASQFQQAAQQLQSASPASLLATMNPPTSAGATSIRAALLQGALAGLNQALSSTPGNPAGTSPANSIPTPGTTTPNTAFTASSQANAAQSPTVQTQEALRQALGGALARIQVQQHAALQQTQTSFDRGQPAQVLQTDIPYMVRNEWQNAHLDIRRLHVNEEGGGEGSTSEAQDRPWQVRLRFELNDWGVVHTHLVLRGENLKADVWVEEASAYKEMQSAVESLASRLRSIGAEVENVDCHIGTPPSLKAERTSSSGLIDTHI</sequence>
<accession>A0A1E2VBU2</accession>
<comment type="caution">
    <text evidence="3">The sequence shown here is derived from an EMBL/GenBank/DDBJ whole genome shotgun (WGS) entry which is preliminary data.</text>
</comment>
<feature type="compositionally biased region" description="Polar residues" evidence="1">
    <location>
        <begin position="471"/>
        <end position="483"/>
    </location>
</feature>
<feature type="domain" description="Flagellar hook-length control protein-like C-terminal" evidence="2">
    <location>
        <begin position="557"/>
        <end position="635"/>
    </location>
</feature>
<feature type="compositionally biased region" description="Low complexity" evidence="1">
    <location>
        <begin position="458"/>
        <end position="470"/>
    </location>
</feature>
<proteinExistence type="predicted"/>
<feature type="compositionally biased region" description="Polar residues" evidence="1">
    <location>
        <begin position="442"/>
        <end position="457"/>
    </location>
</feature>
<dbReference type="EMBL" id="MDTQ01000001">
    <property type="protein sequence ID" value="ODC04135.1"/>
    <property type="molecule type" value="Genomic_DNA"/>
</dbReference>
<dbReference type="Pfam" id="PF02120">
    <property type="entry name" value="Flg_hook"/>
    <property type="match status" value="1"/>
</dbReference>
<feature type="compositionally biased region" description="Polar residues" evidence="1">
    <location>
        <begin position="298"/>
        <end position="315"/>
    </location>
</feature>
<feature type="region of interest" description="Disordered" evidence="1">
    <location>
        <begin position="441"/>
        <end position="483"/>
    </location>
</feature>
<feature type="region of interest" description="Disordered" evidence="1">
    <location>
        <begin position="26"/>
        <end position="54"/>
    </location>
</feature>
<feature type="region of interest" description="Disordered" evidence="1">
    <location>
        <begin position="295"/>
        <end position="385"/>
    </location>
</feature>
<protein>
    <recommendedName>
        <fullName evidence="2">Flagellar hook-length control protein-like C-terminal domain-containing protein</fullName>
    </recommendedName>
</protein>
<name>A0A1E2VBU2_9GAMM</name>
<dbReference type="Proteomes" id="UP000094291">
    <property type="component" value="Unassembled WGS sequence"/>
</dbReference>
<gene>
    <name evidence="3" type="ORF">BFW38_11965</name>
</gene>
<feature type="compositionally biased region" description="Low complexity" evidence="1">
    <location>
        <begin position="316"/>
        <end position="383"/>
    </location>
</feature>
<evidence type="ECO:0000313" key="4">
    <source>
        <dbReference type="Proteomes" id="UP000094291"/>
    </source>
</evidence>
<evidence type="ECO:0000259" key="2">
    <source>
        <dbReference type="Pfam" id="PF02120"/>
    </source>
</evidence>
<dbReference type="AlphaFoldDB" id="A0A1E2VBU2"/>
<keyword evidence="4" id="KW-1185">Reference proteome</keyword>
<dbReference type="InterPro" id="IPR021136">
    <property type="entry name" value="Flagellar_hook_control-like_C"/>
</dbReference>
<dbReference type="OrthoDB" id="6113047at2"/>
<evidence type="ECO:0000256" key="1">
    <source>
        <dbReference type="SAM" id="MobiDB-lite"/>
    </source>
</evidence>
<organism evidence="3 4">
    <name type="scientific">Terasakiispira papahanaumokuakeensis</name>
    <dbReference type="NCBI Taxonomy" id="197479"/>
    <lineage>
        <taxon>Bacteria</taxon>
        <taxon>Pseudomonadati</taxon>
        <taxon>Pseudomonadota</taxon>
        <taxon>Gammaproteobacteria</taxon>
        <taxon>Oceanospirillales</taxon>
        <taxon>Terasakiispira</taxon>
    </lineage>
</organism>
<reference evidence="3 4" key="1">
    <citation type="submission" date="2016-08" db="EMBL/GenBank/DDBJ databases">
        <authorList>
            <person name="Seilhamer J.J."/>
        </authorList>
    </citation>
    <scope>NUCLEOTIDE SEQUENCE [LARGE SCALE GENOMIC DNA]</scope>
    <source>
        <strain evidence="3 4">PH27A</strain>
    </source>
</reference>
<dbReference type="RefSeq" id="WP_068999007.1">
    <property type="nucleotide sequence ID" value="NZ_MDTQ01000001.1"/>
</dbReference>
<dbReference type="STRING" id="197479.BFW38_11965"/>